<protein>
    <recommendedName>
        <fullName evidence="6">DUF2179 domain-containing protein</fullName>
    </recommendedName>
</protein>
<dbReference type="Gene3D" id="3.30.70.120">
    <property type="match status" value="1"/>
</dbReference>
<evidence type="ECO:0000256" key="3">
    <source>
        <dbReference type="ARBA" id="ARBA00022692"/>
    </source>
</evidence>
<feature type="domain" description="DUF2179" evidence="6">
    <location>
        <begin position="61"/>
        <end position="115"/>
    </location>
</feature>
<dbReference type="AlphaFoldDB" id="A0A645IGP5"/>
<dbReference type="InterPro" id="IPR019264">
    <property type="entry name" value="DUF2179"/>
</dbReference>
<keyword evidence="4" id="KW-1133">Transmembrane helix</keyword>
<dbReference type="InterPro" id="IPR051461">
    <property type="entry name" value="UPF0750_membrane"/>
</dbReference>
<dbReference type="Pfam" id="PF02588">
    <property type="entry name" value="YitT_membrane"/>
    <property type="match status" value="1"/>
</dbReference>
<dbReference type="PANTHER" id="PTHR33545:SF4">
    <property type="entry name" value="UPF0750 MEMBRANE PROTEIN YXKD"/>
    <property type="match status" value="1"/>
</dbReference>
<proteinExistence type="predicted"/>
<evidence type="ECO:0000313" key="7">
    <source>
        <dbReference type="EMBL" id="MPN50455.1"/>
    </source>
</evidence>
<gene>
    <name evidence="7" type="ORF">SDC9_198082</name>
</gene>
<comment type="caution">
    <text evidence="7">The sequence shown here is derived from an EMBL/GenBank/DDBJ whole genome shotgun (WGS) entry which is preliminary data.</text>
</comment>
<organism evidence="7">
    <name type="scientific">bioreactor metagenome</name>
    <dbReference type="NCBI Taxonomy" id="1076179"/>
    <lineage>
        <taxon>unclassified sequences</taxon>
        <taxon>metagenomes</taxon>
        <taxon>ecological metagenomes</taxon>
    </lineage>
</organism>
<dbReference type="InterPro" id="IPR003740">
    <property type="entry name" value="YitT"/>
</dbReference>
<reference evidence="7" key="1">
    <citation type="submission" date="2019-08" db="EMBL/GenBank/DDBJ databases">
        <authorList>
            <person name="Kucharzyk K."/>
            <person name="Murdoch R.W."/>
            <person name="Higgins S."/>
            <person name="Loffler F."/>
        </authorList>
    </citation>
    <scope>NUCLEOTIDE SEQUENCE</scope>
</reference>
<evidence type="ECO:0000256" key="5">
    <source>
        <dbReference type="ARBA" id="ARBA00023136"/>
    </source>
</evidence>
<dbReference type="Pfam" id="PF10035">
    <property type="entry name" value="DUF2179"/>
    <property type="match status" value="1"/>
</dbReference>
<dbReference type="EMBL" id="VSSQ01114648">
    <property type="protein sequence ID" value="MPN50455.1"/>
    <property type="molecule type" value="Genomic_DNA"/>
</dbReference>
<evidence type="ECO:0000259" key="6">
    <source>
        <dbReference type="Pfam" id="PF10035"/>
    </source>
</evidence>
<evidence type="ECO:0000256" key="4">
    <source>
        <dbReference type="ARBA" id="ARBA00022989"/>
    </source>
</evidence>
<keyword evidence="2" id="KW-1003">Cell membrane</keyword>
<accession>A0A645IGP5</accession>
<dbReference type="InterPro" id="IPR015867">
    <property type="entry name" value="N-reg_PII/ATP_PRibTrfase_C"/>
</dbReference>
<dbReference type="GO" id="GO:0005886">
    <property type="term" value="C:plasma membrane"/>
    <property type="evidence" value="ECO:0007669"/>
    <property type="project" value="UniProtKB-SubCell"/>
</dbReference>
<dbReference type="CDD" id="cd16380">
    <property type="entry name" value="YitT_C"/>
    <property type="match status" value="1"/>
</dbReference>
<keyword evidence="3" id="KW-0812">Transmembrane</keyword>
<evidence type="ECO:0000256" key="1">
    <source>
        <dbReference type="ARBA" id="ARBA00004651"/>
    </source>
</evidence>
<name>A0A645IGP5_9ZZZZ</name>
<keyword evidence="5" id="KW-0472">Membrane</keyword>
<comment type="subcellular location">
    <subcellularLocation>
        <location evidence="1">Cell membrane</location>
        <topology evidence="1">Multi-pass membrane protein</topology>
    </subcellularLocation>
</comment>
<sequence length="140" mass="15797">MVGPSIFVIGLENVVLTAVHLYVQTKVLDFILEGFNPKKQVLIISDRHQEIADAIDKKIGRGMTFLSGEGYYSKSQKKVILIIVNRQQLMPLNRIVTAIDPKAFFTISEAQSVIGEGFSYLISDEQYQQKTNDFIDNQSE</sequence>
<evidence type="ECO:0000256" key="2">
    <source>
        <dbReference type="ARBA" id="ARBA00022475"/>
    </source>
</evidence>
<dbReference type="PANTHER" id="PTHR33545">
    <property type="entry name" value="UPF0750 MEMBRANE PROTEIN YITT-RELATED"/>
    <property type="match status" value="1"/>
</dbReference>